<feature type="repeat" description="WD" evidence="5">
    <location>
        <begin position="467"/>
        <end position="499"/>
    </location>
</feature>
<dbReference type="PROSITE" id="PS00108">
    <property type="entry name" value="PROTEIN_KINASE_ST"/>
    <property type="match status" value="1"/>
</dbReference>
<evidence type="ECO:0000256" key="5">
    <source>
        <dbReference type="PROSITE-ProRule" id="PRU00221"/>
    </source>
</evidence>
<evidence type="ECO:0000313" key="8">
    <source>
        <dbReference type="EMBL" id="GCE13645.1"/>
    </source>
</evidence>
<dbReference type="GO" id="GO:0004672">
    <property type="term" value="F:protein kinase activity"/>
    <property type="evidence" value="ECO:0007669"/>
    <property type="project" value="InterPro"/>
</dbReference>
<protein>
    <recommendedName>
        <fullName evidence="7">Protein kinase domain-containing protein</fullName>
    </recommendedName>
</protein>
<dbReference type="PANTHER" id="PTHR19879">
    <property type="entry name" value="TRANSCRIPTION INITIATION FACTOR TFIID"/>
    <property type="match status" value="1"/>
</dbReference>
<sequence length="595" mass="65891">MPDRVGQQLGHYHLTRVLGRGGFADVYLGEHIHLGTLAAIKVLDTRLAPEEVEQFRNEARTIARLEHPHIVRVLDFGVSDHVPFLVMSYALHGSLRQRYPRGTRLHLPMIVSYVKQIASALQYAHDEHYIHRDIKPENMLLGTHEEILLSDFGLAVIAQSSAPSGAHDVSGTIMYMAPEQARGRPLPASDQYALGVIVYEWLCGKRPFQGTFEEVAVQHALTEPPPLHDQIPTISPALEAIVLRALQKDPQQRFAQIQDFARLFEQAYLADQRQSEAPSSTTIALLSPSAPEQSFVAERQSAEMIYAVAWSPDRRRIAYGGHDKTVQVRGATTGASTLIYRGHSGGVTMLAWSPSGQQIASASLDRTLQIWNSLTGERLASYDLHTGMVSAVAWSPDGKLLASTSSGTNNTIHLWDATSGREEFVYRGHTSWVRALAWSPQGKYIASGSKNEVQVWEALTGRKLFTHRQHNSWVRALAWSPDGSKLATAGEDHTIHVWEPGNKGHQVMVHRGHTDWIMALAWSPDGNWLASGSKDHIVHAWRVEGSPSTLLSHPAGVSRSYQVHTASTYAITWLSDNKHIVSANGNGMVQVWQVD</sequence>
<feature type="repeat" description="WD" evidence="5">
    <location>
        <begin position="510"/>
        <end position="551"/>
    </location>
</feature>
<name>A0A402A3N2_9CHLR</name>
<gene>
    <name evidence="8" type="ORF">KTT_35040</name>
</gene>
<keyword evidence="3 6" id="KW-0547">Nucleotide-binding</keyword>
<feature type="repeat" description="WD" evidence="5">
    <location>
        <begin position="561"/>
        <end position="595"/>
    </location>
</feature>
<feature type="repeat" description="WD" evidence="5">
    <location>
        <begin position="426"/>
        <end position="466"/>
    </location>
</feature>
<dbReference type="InterPro" id="IPR015943">
    <property type="entry name" value="WD40/YVTN_repeat-like_dom_sf"/>
</dbReference>
<keyword evidence="4 6" id="KW-0067">ATP-binding</keyword>
<proteinExistence type="predicted"/>
<dbReference type="InterPro" id="IPR000719">
    <property type="entry name" value="Prot_kinase_dom"/>
</dbReference>
<dbReference type="SMART" id="SM00320">
    <property type="entry name" value="WD40"/>
    <property type="match status" value="7"/>
</dbReference>
<dbReference type="PROSITE" id="PS50011">
    <property type="entry name" value="PROTEIN_KINASE_DOM"/>
    <property type="match status" value="1"/>
</dbReference>
<evidence type="ECO:0000256" key="3">
    <source>
        <dbReference type="ARBA" id="ARBA00022741"/>
    </source>
</evidence>
<comment type="caution">
    <text evidence="8">The sequence shown here is derived from an EMBL/GenBank/DDBJ whole genome shotgun (WGS) entry which is preliminary data.</text>
</comment>
<dbReference type="InterPro" id="IPR008271">
    <property type="entry name" value="Ser/Thr_kinase_AS"/>
</dbReference>
<dbReference type="Pfam" id="PF00400">
    <property type="entry name" value="WD40"/>
    <property type="match status" value="3"/>
</dbReference>
<dbReference type="InterPro" id="IPR019775">
    <property type="entry name" value="WD40_repeat_CS"/>
</dbReference>
<dbReference type="Gene3D" id="2.130.10.10">
    <property type="entry name" value="YVTN repeat-like/Quinoprotein amine dehydrogenase"/>
    <property type="match status" value="3"/>
</dbReference>
<evidence type="ECO:0000256" key="6">
    <source>
        <dbReference type="PROSITE-ProRule" id="PRU10141"/>
    </source>
</evidence>
<evidence type="ECO:0000313" key="9">
    <source>
        <dbReference type="Proteomes" id="UP000287352"/>
    </source>
</evidence>
<evidence type="ECO:0000256" key="2">
    <source>
        <dbReference type="ARBA" id="ARBA00022737"/>
    </source>
</evidence>
<accession>A0A402A3N2</accession>
<dbReference type="SMART" id="SM00220">
    <property type="entry name" value="S_TKc"/>
    <property type="match status" value="1"/>
</dbReference>
<dbReference type="PROSITE" id="PS50294">
    <property type="entry name" value="WD_REPEATS_REGION"/>
    <property type="match status" value="4"/>
</dbReference>
<keyword evidence="2" id="KW-0677">Repeat</keyword>
<dbReference type="Pfam" id="PF23389">
    <property type="entry name" value="Beta-prop_WDR19_1st"/>
    <property type="match status" value="1"/>
</dbReference>
<organism evidence="8 9">
    <name type="scientific">Tengunoibacter tsumagoiensis</name>
    <dbReference type="NCBI Taxonomy" id="2014871"/>
    <lineage>
        <taxon>Bacteria</taxon>
        <taxon>Bacillati</taxon>
        <taxon>Chloroflexota</taxon>
        <taxon>Ktedonobacteria</taxon>
        <taxon>Ktedonobacterales</taxon>
        <taxon>Dictyobacteraceae</taxon>
        <taxon>Tengunoibacter</taxon>
    </lineage>
</organism>
<dbReference type="RefSeq" id="WP_161975566.1">
    <property type="nucleotide sequence ID" value="NZ_BIFR01000001.1"/>
</dbReference>
<dbReference type="SUPFAM" id="SSF50978">
    <property type="entry name" value="WD40 repeat-like"/>
    <property type="match status" value="1"/>
</dbReference>
<keyword evidence="1 5" id="KW-0853">WD repeat</keyword>
<dbReference type="Gene3D" id="3.30.200.20">
    <property type="entry name" value="Phosphorylase Kinase, domain 1"/>
    <property type="match status" value="1"/>
</dbReference>
<dbReference type="InterPro" id="IPR011009">
    <property type="entry name" value="Kinase-like_dom_sf"/>
</dbReference>
<dbReference type="PROSITE" id="PS50082">
    <property type="entry name" value="WD_REPEATS_2"/>
    <property type="match status" value="6"/>
</dbReference>
<dbReference type="PANTHER" id="PTHR19879:SF9">
    <property type="entry name" value="TRANSCRIPTION INITIATION FACTOR TFIID SUBUNIT 5"/>
    <property type="match status" value="1"/>
</dbReference>
<dbReference type="InterPro" id="IPR036322">
    <property type="entry name" value="WD40_repeat_dom_sf"/>
</dbReference>
<reference evidence="9" key="1">
    <citation type="submission" date="2018-12" db="EMBL/GenBank/DDBJ databases">
        <title>Tengunoibacter tsumagoiensis gen. nov., sp. nov., Dictyobacter kobayashii sp. nov., D. alpinus sp. nov., and D. joshuensis sp. nov. and description of Dictyobacteraceae fam. nov. within the order Ktedonobacterales isolated from Tengu-no-mugimeshi.</title>
        <authorList>
            <person name="Wang C.M."/>
            <person name="Zheng Y."/>
            <person name="Sakai Y."/>
            <person name="Toyoda A."/>
            <person name="Minakuchi Y."/>
            <person name="Abe K."/>
            <person name="Yokota A."/>
            <person name="Yabe S."/>
        </authorList>
    </citation>
    <scope>NUCLEOTIDE SEQUENCE [LARGE SCALE GENOMIC DNA]</scope>
    <source>
        <strain evidence="9">Uno3</strain>
    </source>
</reference>
<dbReference type="InterPro" id="IPR057855">
    <property type="entry name" value="Beta-prop_WDR19_1st"/>
</dbReference>
<keyword evidence="9" id="KW-1185">Reference proteome</keyword>
<dbReference type="SUPFAM" id="SSF56112">
    <property type="entry name" value="Protein kinase-like (PK-like)"/>
    <property type="match status" value="1"/>
</dbReference>
<dbReference type="InterPro" id="IPR017441">
    <property type="entry name" value="Protein_kinase_ATP_BS"/>
</dbReference>
<dbReference type="CDD" id="cd14014">
    <property type="entry name" value="STKc_PknB_like"/>
    <property type="match status" value="1"/>
</dbReference>
<evidence type="ECO:0000259" key="7">
    <source>
        <dbReference type="PROSITE" id="PS50011"/>
    </source>
</evidence>
<dbReference type="GO" id="GO:0005524">
    <property type="term" value="F:ATP binding"/>
    <property type="evidence" value="ECO:0007669"/>
    <property type="project" value="UniProtKB-UniRule"/>
</dbReference>
<feature type="binding site" evidence="6">
    <location>
        <position position="41"/>
    </location>
    <ligand>
        <name>ATP</name>
        <dbReference type="ChEBI" id="CHEBI:30616"/>
    </ligand>
</feature>
<dbReference type="Proteomes" id="UP000287352">
    <property type="component" value="Unassembled WGS sequence"/>
</dbReference>
<evidence type="ECO:0000256" key="1">
    <source>
        <dbReference type="ARBA" id="ARBA00022574"/>
    </source>
</evidence>
<dbReference type="Gene3D" id="1.10.510.10">
    <property type="entry name" value="Transferase(Phosphotransferase) domain 1"/>
    <property type="match status" value="1"/>
</dbReference>
<dbReference type="Pfam" id="PF00069">
    <property type="entry name" value="Pkinase"/>
    <property type="match status" value="1"/>
</dbReference>
<feature type="repeat" description="WD" evidence="5">
    <location>
        <begin position="340"/>
        <end position="381"/>
    </location>
</feature>
<dbReference type="CDD" id="cd00200">
    <property type="entry name" value="WD40"/>
    <property type="match status" value="1"/>
</dbReference>
<evidence type="ECO:0000256" key="4">
    <source>
        <dbReference type="ARBA" id="ARBA00022840"/>
    </source>
</evidence>
<feature type="domain" description="Protein kinase" evidence="7">
    <location>
        <begin position="12"/>
        <end position="269"/>
    </location>
</feature>
<dbReference type="InterPro" id="IPR001680">
    <property type="entry name" value="WD40_rpt"/>
</dbReference>
<dbReference type="PROSITE" id="PS00107">
    <property type="entry name" value="PROTEIN_KINASE_ATP"/>
    <property type="match status" value="1"/>
</dbReference>
<dbReference type="PROSITE" id="PS00678">
    <property type="entry name" value="WD_REPEATS_1"/>
    <property type="match status" value="1"/>
</dbReference>
<dbReference type="AlphaFoldDB" id="A0A402A3N2"/>
<feature type="repeat" description="WD" evidence="5">
    <location>
        <begin position="382"/>
        <end position="425"/>
    </location>
</feature>
<dbReference type="EMBL" id="BIFR01000001">
    <property type="protein sequence ID" value="GCE13645.1"/>
    <property type="molecule type" value="Genomic_DNA"/>
</dbReference>